<evidence type="ECO:0000313" key="2">
    <source>
        <dbReference type="EMBL" id="EGD72899.1"/>
    </source>
</evidence>
<feature type="compositionally biased region" description="Polar residues" evidence="1">
    <location>
        <begin position="353"/>
        <end position="362"/>
    </location>
</feature>
<organism evidence="3">
    <name type="scientific">Salpingoeca rosetta (strain ATCC 50818 / BSB-021)</name>
    <dbReference type="NCBI Taxonomy" id="946362"/>
    <lineage>
        <taxon>Eukaryota</taxon>
        <taxon>Choanoflagellata</taxon>
        <taxon>Craspedida</taxon>
        <taxon>Salpingoecidae</taxon>
        <taxon>Salpingoeca</taxon>
    </lineage>
</organism>
<dbReference type="InterPro" id="IPR029063">
    <property type="entry name" value="SAM-dependent_MTases_sf"/>
</dbReference>
<feature type="compositionally biased region" description="Low complexity" evidence="1">
    <location>
        <begin position="207"/>
        <end position="247"/>
    </location>
</feature>
<accession>F2U7Z4</accession>
<feature type="compositionally biased region" description="Basic and acidic residues" evidence="1">
    <location>
        <begin position="133"/>
        <end position="142"/>
    </location>
</feature>
<feature type="compositionally biased region" description="Low complexity" evidence="1">
    <location>
        <begin position="256"/>
        <end position="295"/>
    </location>
</feature>
<dbReference type="OrthoDB" id="443402at2759"/>
<dbReference type="RefSeq" id="XP_004994721.1">
    <property type="nucleotide sequence ID" value="XM_004994664.1"/>
</dbReference>
<dbReference type="OMA" id="CTWPPPS"/>
<dbReference type="Gene3D" id="3.40.50.150">
    <property type="entry name" value="Vaccinia Virus protein VP39"/>
    <property type="match status" value="1"/>
</dbReference>
<reference evidence="2" key="1">
    <citation type="submission" date="2009-08" db="EMBL/GenBank/DDBJ databases">
        <title>Annotation of Salpingoeca rosetta.</title>
        <authorList>
            <consortium name="The Broad Institute Genome Sequencing Platform"/>
            <person name="Russ C."/>
            <person name="Cuomo C."/>
            <person name="Burger G."/>
            <person name="Gray M.W."/>
            <person name="Holland P.W.H."/>
            <person name="King N."/>
            <person name="Lang F.B.F."/>
            <person name="Roger A.J."/>
            <person name="Ruiz-Trillo I."/>
            <person name="Young S.K."/>
            <person name="Zeng Q."/>
            <person name="Gargeya S."/>
            <person name="Alvarado L."/>
            <person name="Berlin A."/>
            <person name="Chapman S.B."/>
            <person name="Chen Z."/>
            <person name="Freedman E."/>
            <person name="Gellesch M."/>
            <person name="Goldberg J."/>
            <person name="Griggs A."/>
            <person name="Gujja S."/>
            <person name="Heilman E."/>
            <person name="Heiman D."/>
            <person name="Howarth C."/>
            <person name="Mehta T."/>
            <person name="Neiman D."/>
            <person name="Pearson M."/>
            <person name="Roberts A."/>
            <person name="Saif S."/>
            <person name="Shea T."/>
            <person name="Shenoy N."/>
            <person name="Sisk P."/>
            <person name="Stolte C."/>
            <person name="Sykes S."/>
            <person name="White J."/>
            <person name="Yandava C."/>
            <person name="Haas B."/>
            <person name="Nusbaum C."/>
            <person name="Birren B."/>
        </authorList>
    </citation>
    <scope>NUCLEOTIDE SEQUENCE [LARGE SCALE GENOMIC DNA]</scope>
    <source>
        <strain evidence="2">ATCC 50818</strain>
    </source>
</reference>
<evidence type="ECO:0000313" key="3">
    <source>
        <dbReference type="Proteomes" id="UP000007799"/>
    </source>
</evidence>
<feature type="region of interest" description="Disordered" evidence="1">
    <location>
        <begin position="133"/>
        <end position="295"/>
    </location>
</feature>
<feature type="compositionally biased region" description="Basic residues" evidence="1">
    <location>
        <begin position="521"/>
        <end position="531"/>
    </location>
</feature>
<sequence length="1066" mass="114267">MNAKTAETFVSQRNKEDVPALRALLGRFIQRYFDGYGNYTGKITSIDADNATAAVVYEDGATEEIFLDQIQRALLPASYRPAHATEVLPGVEQYGCTWPPPSVSHKLILNEPRRRKPSNLALERMLMEEARKFEREARKQERAANAAKKTKSAAAATSTKKASRVTKKKKPAKTQPASSSPATKATTKAKKTKVSSAAAARRNCKVATSPTARVAPRATRAPTPSSSATQNTTSRSTLRAASSESSTPTKRGSVGKATRTRTTARTTPAKKASADLSSPSAPRTRTSLRSSRRTAAAAAAAAAAAVAKENTQSKRSAAAQAAPSKRAKTATSRSSRTGAEEALLQDMAAAGITQRQPSSSAPASGRATPRLTRRVKPSAKVLANQEQELEAATSKTQHTKRPKTGTAKRSASATLPTGNVFETDLRSSKTTPIKHEQTATKDLGSAEWAAEVVAGPPSPPPLNEEGEPVVLALGPSKPLSKQLLNRLRAYPEFSPSTSRGHSPPPSQKRGPKSKATSGRSTPRKAATKAGKRATTAHAAKPSSPTSPSSSASPSSRRAQGKQASKPGTPSPKTSSPLVVAASSQGSEQRAWKMCPKCNRKHWNTDPCSLMDAQAQGAGSDPSSTQENVATMRRKWSGTATQSLLEILESQQQADMLAAGSSSHARTKVKLSPRPPLPTSTQPLPTETQKTRVDRVYRIIGRKHDVTSGADGRYGITGHATKGSMAKLLTLLQNKCELNENATFLDLGHGMGRPNFHAAALTPPVKASVGTEYNPHLYKQSMLVLRELAQEDPSYLANPRVFFMDRNIRDLSSIVPFTHLFCFNIGMPDDIVRHIMKLISASTTLKYAVLFPHNYVTSARISALGERVCSLPMSMPGGCSYEAIVIKTRQAKAGDGFTKGDHASSAAASSVDTLPSPAVLGEVEPRLRTHISDRDEDVDCIFQLLADPQLYSIYVRDLGAVGALEFEERQLRSTRASRRSSHNTRFLAMSPCLPDIPLGLLRRVCIALGLSSSGEKVDLLANVQAYVPATFGISMFATGQRYSSDDVDRIVSKLLAKEPSRRQPELA</sequence>
<feature type="compositionally biased region" description="Low complexity" evidence="1">
    <location>
        <begin position="564"/>
        <end position="576"/>
    </location>
</feature>
<dbReference type="AlphaFoldDB" id="F2U7Z4"/>
<feature type="compositionally biased region" description="Low complexity" evidence="1">
    <location>
        <begin position="313"/>
        <end position="324"/>
    </location>
</feature>
<dbReference type="Proteomes" id="UP000007799">
    <property type="component" value="Unassembled WGS sequence"/>
</dbReference>
<feature type="compositionally biased region" description="Low complexity" evidence="1">
    <location>
        <begin position="532"/>
        <end position="555"/>
    </location>
</feature>
<feature type="region of interest" description="Disordered" evidence="1">
    <location>
        <begin position="656"/>
        <end position="687"/>
    </location>
</feature>
<name>F2U7Z4_SALR5</name>
<feature type="compositionally biased region" description="Basic and acidic residues" evidence="1">
    <location>
        <begin position="423"/>
        <end position="439"/>
    </location>
</feature>
<feature type="region of interest" description="Disordered" evidence="1">
    <location>
        <begin position="351"/>
        <end position="589"/>
    </location>
</feature>
<feature type="compositionally biased region" description="Low complexity" evidence="1">
    <location>
        <begin position="173"/>
        <end position="186"/>
    </location>
</feature>
<evidence type="ECO:0000256" key="1">
    <source>
        <dbReference type="SAM" id="MobiDB-lite"/>
    </source>
</evidence>
<dbReference type="InParanoid" id="F2U7Z4"/>
<dbReference type="KEGG" id="sre:PTSG_04628"/>
<feature type="compositionally biased region" description="Basic residues" evidence="1">
    <location>
        <begin position="161"/>
        <end position="172"/>
    </location>
</feature>
<protein>
    <submittedName>
        <fullName evidence="2">Uncharacterized protein</fullName>
    </submittedName>
</protein>
<feature type="compositionally biased region" description="Polar residues" evidence="1">
    <location>
        <begin position="407"/>
        <end position="417"/>
    </location>
</feature>
<gene>
    <name evidence="2" type="ORF">PTSG_04628</name>
</gene>
<dbReference type="SUPFAM" id="SSF53335">
    <property type="entry name" value="S-adenosyl-L-methionine-dependent methyltransferases"/>
    <property type="match status" value="1"/>
</dbReference>
<feature type="region of interest" description="Disordered" evidence="1">
    <location>
        <begin position="307"/>
        <end position="339"/>
    </location>
</feature>
<keyword evidence="3" id="KW-1185">Reference proteome</keyword>
<dbReference type="eggNOG" id="ENOG502RZVU">
    <property type="taxonomic scope" value="Eukaryota"/>
</dbReference>
<dbReference type="EMBL" id="GL832964">
    <property type="protein sequence ID" value="EGD72899.1"/>
    <property type="molecule type" value="Genomic_DNA"/>
</dbReference>
<dbReference type="GeneID" id="16075302"/>
<feature type="compositionally biased region" description="Low complexity" evidence="1">
    <location>
        <begin position="143"/>
        <end position="160"/>
    </location>
</feature>
<proteinExistence type="predicted"/>